<feature type="repeat" description="ANK" evidence="1">
    <location>
        <begin position="55"/>
        <end position="87"/>
    </location>
</feature>
<feature type="domain" description="3'-5' exonuclease" evidence="2">
    <location>
        <begin position="597"/>
        <end position="770"/>
    </location>
</feature>
<accession>A0ABD3MZ86</accession>
<dbReference type="SUPFAM" id="SSF53098">
    <property type="entry name" value="Ribonuclease H-like"/>
    <property type="match status" value="1"/>
</dbReference>
<dbReference type="InterPro" id="IPR002110">
    <property type="entry name" value="Ankyrin_rpt"/>
</dbReference>
<keyword evidence="4" id="KW-1185">Reference proteome</keyword>
<dbReference type="InterPro" id="IPR002562">
    <property type="entry name" value="3'-5'_exonuclease_dom"/>
</dbReference>
<dbReference type="Pfam" id="PF01612">
    <property type="entry name" value="DNA_pol_A_exo1"/>
    <property type="match status" value="1"/>
</dbReference>
<dbReference type="PROSITE" id="PS50297">
    <property type="entry name" value="ANK_REP_REGION"/>
    <property type="match status" value="1"/>
</dbReference>
<reference evidence="3 4" key="1">
    <citation type="submission" date="2024-10" db="EMBL/GenBank/DDBJ databases">
        <title>Updated reference genomes for cyclostephanoid diatoms.</title>
        <authorList>
            <person name="Roberts W.R."/>
            <person name="Alverson A.J."/>
        </authorList>
    </citation>
    <scope>NUCLEOTIDE SEQUENCE [LARGE SCALE GENOMIC DNA]</scope>
    <source>
        <strain evidence="3 4">AJA010-31</strain>
    </source>
</reference>
<organism evidence="3 4">
    <name type="scientific">Cyclotella atomus</name>
    <dbReference type="NCBI Taxonomy" id="382360"/>
    <lineage>
        <taxon>Eukaryota</taxon>
        <taxon>Sar</taxon>
        <taxon>Stramenopiles</taxon>
        <taxon>Ochrophyta</taxon>
        <taxon>Bacillariophyta</taxon>
        <taxon>Coscinodiscophyceae</taxon>
        <taxon>Thalassiosirophycidae</taxon>
        <taxon>Stephanodiscales</taxon>
        <taxon>Stephanodiscaceae</taxon>
        <taxon>Cyclotella</taxon>
    </lineage>
</organism>
<proteinExistence type="predicted"/>
<dbReference type="AlphaFoldDB" id="A0ABD3MZ86"/>
<evidence type="ECO:0000256" key="1">
    <source>
        <dbReference type="PROSITE-ProRule" id="PRU00023"/>
    </source>
</evidence>
<dbReference type="PROSITE" id="PS50088">
    <property type="entry name" value="ANK_REPEAT"/>
    <property type="match status" value="1"/>
</dbReference>
<dbReference type="InterPro" id="IPR036397">
    <property type="entry name" value="RNaseH_sf"/>
</dbReference>
<dbReference type="Gene3D" id="1.25.40.20">
    <property type="entry name" value="Ankyrin repeat-containing domain"/>
    <property type="match status" value="1"/>
</dbReference>
<evidence type="ECO:0000313" key="4">
    <source>
        <dbReference type="Proteomes" id="UP001530400"/>
    </source>
</evidence>
<dbReference type="PANTHER" id="PTHR47765:SF2">
    <property type="entry name" value="EXONUCLEASE MUT-7 HOMOLOG"/>
    <property type="match status" value="1"/>
</dbReference>
<evidence type="ECO:0000259" key="2">
    <source>
        <dbReference type="Pfam" id="PF01612"/>
    </source>
</evidence>
<dbReference type="EMBL" id="JALLPJ020001371">
    <property type="protein sequence ID" value="KAL3767256.1"/>
    <property type="molecule type" value="Genomic_DNA"/>
</dbReference>
<sequence>MRLHRPKAVAIKVPQQTNINKLLRKASSSRDTTVLPTLLQSYDISTSDLEKPSSDGKNALHMACWMGCIENVSLLLSLGCDVNAISTGKHNYGKSPIFYAITRGREDVVRYLLNHERSRVNVRIVNNKGQSVYSLAYSHDFSVDILESIRSRESDGLVVHAFANDLKGWMDYSVSHSDGCIYGDLDVRFLARPLTDEDVVKDGIVVNPTTKESRRGNFAKNNPSAVVADGPDKSNRKYMSGKKEHQKTEQIQQLSTEQQFQLGQLWNNVTLSLQENNSWDLFSSLLAIVQLFEGSNVRLPWISYSSSRLDFLIKVEIAEAELLHSTSVKETTERVRTNISYESLLSEAKVYCGSGDRHATLVKRILSKANDDSSTQTNEQVRSRHDAEALISMQQDQIVQLWKDIDASLEKRNPNEIYLALIQPIIFCDGKIIKDWMQDHMHQLHSVLESKSIKENDVIMHQVLQLCGLNGSRYSLLLKRLITRSHVELNENVVIPRTSAPSKKKHELSSSYKSFLNALCREYTNGSDLPSWDVLMNPYLASKVTHCHLSLPEPPVFVDSSAGISRLDTKLRKIAAAYNFNSQIDENTQEMIVQFNQLIAFDSEFCTSDEGDTQIATIQFSVLDNSVPSAWVVDLLVQDEDYYSITCNFLRWLFQESKSHIIGFSPRHDLHLLSSYLGHDIDSTSVWDVQLLAAYDMAEDTVSAETKKSVMASMPGLKSCCSYYLNDSTWMLSKDQQCSNWKKRPLSVDQLGYAALDAAVLLVLLSELARRC</sequence>
<dbReference type="Proteomes" id="UP001530400">
    <property type="component" value="Unassembled WGS sequence"/>
</dbReference>
<protein>
    <recommendedName>
        <fullName evidence="2">3'-5' exonuclease domain-containing protein</fullName>
    </recommendedName>
</protein>
<name>A0ABD3MZ86_9STRA</name>
<dbReference type="InterPro" id="IPR012337">
    <property type="entry name" value="RNaseH-like_sf"/>
</dbReference>
<comment type="caution">
    <text evidence="3">The sequence shown here is derived from an EMBL/GenBank/DDBJ whole genome shotgun (WGS) entry which is preliminary data.</text>
</comment>
<dbReference type="InterPro" id="IPR052408">
    <property type="entry name" value="Exonuclease_MUT-7-like"/>
</dbReference>
<dbReference type="Gene3D" id="3.30.420.10">
    <property type="entry name" value="Ribonuclease H-like superfamily/Ribonuclease H"/>
    <property type="match status" value="1"/>
</dbReference>
<dbReference type="Pfam" id="PF12796">
    <property type="entry name" value="Ank_2"/>
    <property type="match status" value="1"/>
</dbReference>
<gene>
    <name evidence="3" type="ORF">ACHAWO_003940</name>
</gene>
<dbReference type="InterPro" id="IPR036770">
    <property type="entry name" value="Ankyrin_rpt-contain_sf"/>
</dbReference>
<keyword evidence="1" id="KW-0040">ANK repeat</keyword>
<evidence type="ECO:0000313" key="3">
    <source>
        <dbReference type="EMBL" id="KAL3767256.1"/>
    </source>
</evidence>
<dbReference type="SUPFAM" id="SSF48403">
    <property type="entry name" value="Ankyrin repeat"/>
    <property type="match status" value="1"/>
</dbReference>
<dbReference type="SMART" id="SM00248">
    <property type="entry name" value="ANK"/>
    <property type="match status" value="2"/>
</dbReference>
<dbReference type="PANTHER" id="PTHR47765">
    <property type="entry name" value="3'-5' EXONUCLEASE DOMAIN-CONTAINING PROTEIN"/>
    <property type="match status" value="1"/>
</dbReference>